<protein>
    <submittedName>
        <fullName evidence="2">Uncharacterized protein</fullName>
    </submittedName>
</protein>
<gene>
    <name evidence="2" type="ORF">WBA_LOCUS2044</name>
</gene>
<feature type="chain" id="PRO_5018190273" evidence="1">
    <location>
        <begin position="20"/>
        <end position="162"/>
    </location>
</feature>
<evidence type="ECO:0000256" key="1">
    <source>
        <dbReference type="SAM" id="SignalP"/>
    </source>
</evidence>
<dbReference type="Proteomes" id="UP000270924">
    <property type="component" value="Unassembled WGS sequence"/>
</dbReference>
<keyword evidence="1" id="KW-0732">Signal</keyword>
<accession>A0A3P7FCV2</accession>
<keyword evidence="3" id="KW-1185">Reference proteome</keyword>
<organism evidence="2 3">
    <name type="scientific">Wuchereria bancrofti</name>
    <dbReference type="NCBI Taxonomy" id="6293"/>
    <lineage>
        <taxon>Eukaryota</taxon>
        <taxon>Metazoa</taxon>
        <taxon>Ecdysozoa</taxon>
        <taxon>Nematoda</taxon>
        <taxon>Chromadorea</taxon>
        <taxon>Rhabditida</taxon>
        <taxon>Spirurina</taxon>
        <taxon>Spiruromorpha</taxon>
        <taxon>Filarioidea</taxon>
        <taxon>Onchocercidae</taxon>
        <taxon>Wuchereria</taxon>
    </lineage>
</organism>
<feature type="signal peptide" evidence="1">
    <location>
        <begin position="1"/>
        <end position="19"/>
    </location>
</feature>
<evidence type="ECO:0000313" key="2">
    <source>
        <dbReference type="EMBL" id="VDM08658.1"/>
    </source>
</evidence>
<evidence type="ECO:0000313" key="3">
    <source>
        <dbReference type="Proteomes" id="UP000270924"/>
    </source>
</evidence>
<name>A0A3P7FCV2_WUCBA</name>
<sequence>MWFVHIIFTVLLAKPFRRAQLLVTDGIPEKLKATVICFKRKLRRTTKKSTKSSVSLLCLEDQSDSILLHDISKSQYLRPGIDINVSSSDVFIPTLLVHSTVHVYIYMRVGVSACVNGCIDSSAYENECQHSKTEKKKGSGNLFRATKINALVGKRIHLWGKD</sequence>
<proteinExistence type="predicted"/>
<dbReference type="InParanoid" id="A0A3P7FCV2"/>
<dbReference type="EMBL" id="UYWW01000505">
    <property type="protein sequence ID" value="VDM08658.1"/>
    <property type="molecule type" value="Genomic_DNA"/>
</dbReference>
<dbReference type="AlphaFoldDB" id="A0A3P7FCV2"/>
<reference evidence="2 3" key="1">
    <citation type="submission" date="2018-11" db="EMBL/GenBank/DDBJ databases">
        <authorList>
            <consortium name="Pathogen Informatics"/>
        </authorList>
    </citation>
    <scope>NUCLEOTIDE SEQUENCE [LARGE SCALE GENOMIC DNA]</scope>
</reference>